<sequence>MLGTLISLSSFSERKLVDKLIKSAALLSPVAYLTHMTTPARIASGSPRSGHHLYASEMWKGT</sequence>
<name>A0A9E7I3Q5_9LILI</name>
<evidence type="ECO:0000313" key="2">
    <source>
        <dbReference type="Proteomes" id="UP001055439"/>
    </source>
</evidence>
<dbReference type="AlphaFoldDB" id="A0A9E7I3Q5"/>
<gene>
    <name evidence="1" type="ORF">MUK42_04780</name>
</gene>
<accession>A0A9E7I3Q5</accession>
<proteinExistence type="predicted"/>
<organism evidence="1 2">
    <name type="scientific">Musa troglodytarum</name>
    <name type="common">fe'i banana</name>
    <dbReference type="NCBI Taxonomy" id="320322"/>
    <lineage>
        <taxon>Eukaryota</taxon>
        <taxon>Viridiplantae</taxon>
        <taxon>Streptophyta</taxon>
        <taxon>Embryophyta</taxon>
        <taxon>Tracheophyta</taxon>
        <taxon>Spermatophyta</taxon>
        <taxon>Magnoliopsida</taxon>
        <taxon>Liliopsida</taxon>
        <taxon>Zingiberales</taxon>
        <taxon>Musaceae</taxon>
        <taxon>Musa</taxon>
    </lineage>
</organism>
<keyword evidence="2" id="KW-1185">Reference proteome</keyword>
<dbReference type="Proteomes" id="UP001055439">
    <property type="component" value="Chromosome 9"/>
</dbReference>
<dbReference type="OrthoDB" id="9974421at2759"/>
<dbReference type="EMBL" id="CP097511">
    <property type="protein sequence ID" value="URE45475.1"/>
    <property type="molecule type" value="Genomic_DNA"/>
</dbReference>
<evidence type="ECO:0000313" key="1">
    <source>
        <dbReference type="EMBL" id="URE45475.1"/>
    </source>
</evidence>
<reference evidence="1" key="1">
    <citation type="submission" date="2022-05" db="EMBL/GenBank/DDBJ databases">
        <title>The Musa troglodytarum L. genome provides insights into the mechanism of non-climacteric behaviour and enrichment of carotenoids.</title>
        <authorList>
            <person name="Wang J."/>
        </authorList>
    </citation>
    <scope>NUCLEOTIDE SEQUENCE</scope>
    <source>
        <tissue evidence="1">Leaf</tissue>
    </source>
</reference>
<protein>
    <submittedName>
        <fullName evidence="1">Uncharacterized protein</fullName>
    </submittedName>
</protein>